<proteinExistence type="predicted"/>
<dbReference type="AlphaFoldDB" id="A0A8T0CSJ3"/>
<comment type="caution">
    <text evidence="1">The sequence shown here is derived from an EMBL/GenBank/DDBJ whole genome shotgun (WGS) entry which is preliminary data.</text>
</comment>
<organism evidence="1 2">
    <name type="scientific">Corymbia citriodora subsp. variegata</name>
    <dbReference type="NCBI Taxonomy" id="360336"/>
    <lineage>
        <taxon>Eukaryota</taxon>
        <taxon>Viridiplantae</taxon>
        <taxon>Streptophyta</taxon>
        <taxon>Embryophyta</taxon>
        <taxon>Tracheophyta</taxon>
        <taxon>Spermatophyta</taxon>
        <taxon>Magnoliopsida</taxon>
        <taxon>eudicotyledons</taxon>
        <taxon>Gunneridae</taxon>
        <taxon>Pentapetalae</taxon>
        <taxon>rosids</taxon>
        <taxon>malvids</taxon>
        <taxon>Myrtales</taxon>
        <taxon>Myrtaceae</taxon>
        <taxon>Myrtoideae</taxon>
        <taxon>Eucalypteae</taxon>
        <taxon>Corymbia</taxon>
    </lineage>
</organism>
<keyword evidence="2" id="KW-1185">Reference proteome</keyword>
<name>A0A8T0CSJ3_CORYI</name>
<accession>A0A8T0CSJ3</accession>
<evidence type="ECO:0000313" key="2">
    <source>
        <dbReference type="Proteomes" id="UP000806378"/>
    </source>
</evidence>
<dbReference type="Proteomes" id="UP000806378">
    <property type="component" value="Unassembled WGS sequence"/>
</dbReference>
<sequence length="114" mass="12529">MLDNCLLSVELSIISPRRWSYEFPQKVKDPPQNFTPNLTPTVVPCKNPLLRRVLSPVIDVGSSVRVGRDSGCANGCQISVEEPEHAKVTQGQITQITSDGVSEDLQEICSECEC</sequence>
<dbReference type="Gramene" id="rna-gnl|WGS:JABURB|Cocit.L5256.1">
    <property type="protein sequence ID" value="cds-KAF7850583.1"/>
    <property type="gene ID" value="gene-BT93_L5256"/>
</dbReference>
<evidence type="ECO:0000313" key="1">
    <source>
        <dbReference type="EMBL" id="KAF7850583.1"/>
    </source>
</evidence>
<protein>
    <submittedName>
        <fullName evidence="1">Uncharacterized protein</fullName>
    </submittedName>
</protein>
<dbReference type="EMBL" id="MU089600">
    <property type="protein sequence ID" value="KAF7850583.1"/>
    <property type="molecule type" value="Genomic_DNA"/>
</dbReference>
<gene>
    <name evidence="1" type="ORF">BT93_L5256</name>
</gene>
<reference evidence="1" key="1">
    <citation type="submission" date="2020-05" db="EMBL/GenBank/DDBJ databases">
        <title>WGS assembly of Corymbia citriodora subspecies variegata.</title>
        <authorList>
            <person name="Barry K."/>
            <person name="Hundley H."/>
            <person name="Shu S."/>
            <person name="Jenkins J."/>
            <person name="Grimwood J."/>
            <person name="Baten A."/>
        </authorList>
    </citation>
    <scope>NUCLEOTIDE SEQUENCE</scope>
    <source>
        <strain evidence="1">CV2-018</strain>
    </source>
</reference>